<dbReference type="PANTHER" id="PTHR32305:SF15">
    <property type="entry name" value="PROTEIN RHSA-RELATED"/>
    <property type="match status" value="1"/>
</dbReference>
<dbReference type="SUPFAM" id="SSF69255">
    <property type="entry name" value="gp5 N-terminal domain-like"/>
    <property type="match status" value="1"/>
</dbReference>
<dbReference type="RefSeq" id="WP_378161782.1">
    <property type="nucleotide sequence ID" value="NZ_JBHSBU010000001.1"/>
</dbReference>
<dbReference type="PANTHER" id="PTHR32305">
    <property type="match status" value="1"/>
</dbReference>
<accession>A0ABV8MM67</accession>
<dbReference type="InterPro" id="IPR006533">
    <property type="entry name" value="T6SS_Vgr_RhsGE"/>
</dbReference>
<dbReference type="Gene3D" id="2.30.110.50">
    <property type="match status" value="1"/>
</dbReference>
<comment type="subcellular location">
    <subcellularLocation>
        <location evidence="1">Secreted</location>
    </subcellularLocation>
</comment>
<reference evidence="7" key="1">
    <citation type="journal article" date="2019" name="Int. J. Syst. Evol. Microbiol.">
        <title>The Global Catalogue of Microorganisms (GCM) 10K type strain sequencing project: providing services to taxonomists for standard genome sequencing and annotation.</title>
        <authorList>
            <consortium name="The Broad Institute Genomics Platform"/>
            <consortium name="The Broad Institute Genome Sequencing Center for Infectious Disease"/>
            <person name="Wu L."/>
            <person name="Ma J."/>
        </authorList>
    </citation>
    <scope>NUCLEOTIDE SEQUENCE [LARGE SCALE GENOMIC DNA]</scope>
    <source>
        <strain evidence="7">LMG 29894</strain>
    </source>
</reference>
<evidence type="ECO:0000256" key="3">
    <source>
        <dbReference type="ARBA" id="ARBA00022525"/>
    </source>
</evidence>
<evidence type="ECO:0000259" key="5">
    <source>
        <dbReference type="Pfam" id="PF22178"/>
    </source>
</evidence>
<evidence type="ECO:0000256" key="2">
    <source>
        <dbReference type="ARBA" id="ARBA00005558"/>
    </source>
</evidence>
<evidence type="ECO:0000313" key="7">
    <source>
        <dbReference type="Proteomes" id="UP001595791"/>
    </source>
</evidence>
<sequence>MMQRLATFHSPLGDEALWFRRLQLREYLSQPFEADIELLSREPNIAPNSMLGQSVTIKLDTHAPQQRFLNAHVSRFAQIGRDGRYYAYRAELRPWFWFLQRTMDCKIFQNLSVPEIVRQVFSDHPIAQFLERLAGSYPKRDYCVQYNESDFTFVSRLLEQEGISYWFEHQSGQHRMVLGDGMGAHQPMPGYEELLCHLNPNDGMTLETETVSVWKSHREVLSGQVEINDYDFLKPRADLTSRGAEIRPHALGDYDVYGWPGNYVEPGNGQRYAQMQIDELQARHQEIEAAGPLRGISAGRRFSLIQHPNADQNQDYLVVSAELTVTESNYASGGESSWEAHTYFTVLPWQGNYRPPRTTERPIIPGPQTAVVVGPPGEEIWIDEHGRVKVQFHWDRYGKKDDKSSCWIRVAQPWAGVNFGMVAHPRIGQEVVVQFLDGNPDTPLITGRVYNALSMPPWTLPANKTQTGILTRSTPKGGYDNANAIRFEDKKGEEQLWIHAEKNQDIEVENDETHWVGRDRTKTIDRDETVQVKRDRTETVDRDETITIHNNRKERVDHNESISIGDNRTEDVGKNEKIFIGNHRDEEVGQNETIKIGANQTLTVGKTQKRSVGRHVQDKVDHNWSVKVGRFKTETVGFAYMQNVGMAKMVNIGAAYNVNVGVSMLLNVGQTRSVTVGKSQATKVGEKLSMVVGGGGGGEGAATPELANNIVAPAPQPASSAATPSTLTMDGKGLVLGINQSMLTLNADGKDVLSSGDTLKLSGQKKIECHAAEEILLVCGASTLRMTPSRIEIISPEVKINC</sequence>
<dbReference type="Pfam" id="PF05954">
    <property type="entry name" value="Phage_GPD"/>
    <property type="match status" value="1"/>
</dbReference>
<gene>
    <name evidence="6" type="ORF">ACFOW7_05200</name>
</gene>
<dbReference type="InterPro" id="IPR006531">
    <property type="entry name" value="Gp5/Vgr_OB"/>
</dbReference>
<organism evidence="6 7">
    <name type="scientific">Chitinimonas lacunae</name>
    <dbReference type="NCBI Taxonomy" id="1963018"/>
    <lineage>
        <taxon>Bacteria</taxon>
        <taxon>Pseudomonadati</taxon>
        <taxon>Pseudomonadota</taxon>
        <taxon>Betaproteobacteria</taxon>
        <taxon>Neisseriales</taxon>
        <taxon>Chitinibacteraceae</taxon>
        <taxon>Chitinimonas</taxon>
    </lineage>
</organism>
<dbReference type="InterPro" id="IPR037026">
    <property type="entry name" value="Vgr_OB-fold_dom_sf"/>
</dbReference>
<comment type="similarity">
    <text evidence="2">Belongs to the VgrG protein family.</text>
</comment>
<dbReference type="NCBIfam" id="TIGR01646">
    <property type="entry name" value="vgr_GE"/>
    <property type="match status" value="1"/>
</dbReference>
<dbReference type="InterPro" id="IPR050708">
    <property type="entry name" value="T6SS_VgrG/RHS"/>
</dbReference>
<keyword evidence="3" id="KW-0964">Secreted</keyword>
<comment type="caution">
    <text evidence="6">The sequence shown here is derived from an EMBL/GenBank/DDBJ whole genome shotgun (WGS) entry which is preliminary data.</text>
</comment>
<dbReference type="SUPFAM" id="SSF69349">
    <property type="entry name" value="Phage fibre proteins"/>
    <property type="match status" value="2"/>
</dbReference>
<dbReference type="Proteomes" id="UP001595791">
    <property type="component" value="Unassembled WGS sequence"/>
</dbReference>
<dbReference type="NCBIfam" id="TIGR03361">
    <property type="entry name" value="VI_Rhs_Vgr"/>
    <property type="match status" value="1"/>
</dbReference>
<dbReference type="InterPro" id="IPR017847">
    <property type="entry name" value="T6SS_RhsGE_Vgr_subset"/>
</dbReference>
<evidence type="ECO:0000313" key="6">
    <source>
        <dbReference type="EMBL" id="MFC4158757.1"/>
    </source>
</evidence>
<feature type="domain" description="Gp5/Type VI secretion system Vgr C-terminal trimerisation" evidence="5">
    <location>
        <begin position="467"/>
        <end position="578"/>
    </location>
</feature>
<keyword evidence="7" id="KW-1185">Reference proteome</keyword>
<feature type="domain" description="Gp5/Type VI secretion system Vgr protein OB-fold" evidence="4">
    <location>
        <begin position="384"/>
        <end position="450"/>
    </location>
</feature>
<evidence type="ECO:0000256" key="1">
    <source>
        <dbReference type="ARBA" id="ARBA00004613"/>
    </source>
</evidence>
<dbReference type="SUPFAM" id="SSF69279">
    <property type="entry name" value="Phage tail proteins"/>
    <property type="match status" value="2"/>
</dbReference>
<protein>
    <submittedName>
        <fullName evidence="6">Type VI secretion system Vgr family protein</fullName>
    </submittedName>
</protein>
<evidence type="ECO:0000259" key="4">
    <source>
        <dbReference type="Pfam" id="PF04717"/>
    </source>
</evidence>
<proteinExistence type="inferred from homology"/>
<name>A0ABV8MM67_9NEIS</name>
<dbReference type="Gene3D" id="3.55.50.10">
    <property type="entry name" value="Baseplate protein-like domains"/>
    <property type="match status" value="1"/>
</dbReference>
<dbReference type="Gene3D" id="2.40.50.230">
    <property type="entry name" value="Gp5 N-terminal domain"/>
    <property type="match status" value="1"/>
</dbReference>
<dbReference type="Gene3D" id="4.10.220.110">
    <property type="match status" value="1"/>
</dbReference>
<dbReference type="EMBL" id="JBHSBU010000001">
    <property type="protein sequence ID" value="MFC4158757.1"/>
    <property type="molecule type" value="Genomic_DNA"/>
</dbReference>
<dbReference type="Pfam" id="PF04717">
    <property type="entry name" value="Phage_base_V"/>
    <property type="match status" value="1"/>
</dbReference>
<dbReference type="InterPro" id="IPR054030">
    <property type="entry name" value="Gp5_Vgr_C"/>
</dbReference>
<dbReference type="Pfam" id="PF22178">
    <property type="entry name" value="Gp5_trimer_C"/>
    <property type="match status" value="1"/>
</dbReference>